<dbReference type="KEGG" id="pbs:Plabr_3128"/>
<proteinExistence type="predicted"/>
<evidence type="ECO:0000313" key="1">
    <source>
        <dbReference type="EMBL" id="ADY60725.1"/>
    </source>
</evidence>
<dbReference type="RefSeq" id="WP_013629446.1">
    <property type="nucleotide sequence ID" value="NC_015174.1"/>
</dbReference>
<name>F0SIQ1_RUBBR</name>
<reference evidence="2" key="1">
    <citation type="submission" date="2011-02" db="EMBL/GenBank/DDBJ databases">
        <title>The complete genome of Planctomyces brasiliensis DSM 5305.</title>
        <authorList>
            <person name="Lucas S."/>
            <person name="Copeland A."/>
            <person name="Lapidus A."/>
            <person name="Bruce D."/>
            <person name="Goodwin L."/>
            <person name="Pitluck S."/>
            <person name="Kyrpides N."/>
            <person name="Mavromatis K."/>
            <person name="Pagani I."/>
            <person name="Ivanova N."/>
            <person name="Ovchinnikova G."/>
            <person name="Lu M."/>
            <person name="Detter J.C."/>
            <person name="Han C."/>
            <person name="Land M."/>
            <person name="Hauser L."/>
            <person name="Markowitz V."/>
            <person name="Cheng J.-F."/>
            <person name="Hugenholtz P."/>
            <person name="Woyke T."/>
            <person name="Wu D."/>
            <person name="Tindall B."/>
            <person name="Pomrenke H.G."/>
            <person name="Brambilla E."/>
            <person name="Klenk H.-P."/>
            <person name="Eisen J.A."/>
        </authorList>
    </citation>
    <scope>NUCLEOTIDE SEQUENCE [LARGE SCALE GENOMIC DNA]</scope>
    <source>
        <strain evidence="2">ATCC 49424 / DSM 5305 / JCM 21570 / NBRC 103401 / IFAM 1448</strain>
    </source>
</reference>
<gene>
    <name evidence="1" type="ordered locus">Plabr_3128</name>
</gene>
<dbReference type="AlphaFoldDB" id="F0SIQ1"/>
<evidence type="ECO:0000313" key="2">
    <source>
        <dbReference type="Proteomes" id="UP000006860"/>
    </source>
</evidence>
<dbReference type="HOGENOM" id="CLU_679495_0_0_0"/>
<dbReference type="EMBL" id="CP002546">
    <property type="protein sequence ID" value="ADY60725.1"/>
    <property type="molecule type" value="Genomic_DNA"/>
</dbReference>
<sequence length="405" mass="45876">MLRRSQLFCRLYASVLFRRAGLICFGLLPLWLFAGSMVSSSSGETNGVKPQSPQKSPVAFTPANSLPMLARCLPDMVDEYAPQLMRNRYLQEQHFRRDPEANTYGVNPEDGFYFQADATEPDAGQKSREKARFANWLKIRGKEAGDTYRWRFTAKFSEFDKTEYGYPLREINGRAGVYVIPTLKGTRNLEKDIQAFRSRLPVPDVSPSLTGFAGGGFSGGGFDRNAQLTGQIQAAEQTLLLRRTSPPVINLGELDPRYCLITSSANRTQREWNTPDASSVETDSTDKNASVSEMIYPGLFFNSQIYLPQSMKKVSGDGEYEIELEFQVKAAERRRHPLQTTSRDLSLLMPKAVEGNGCYVYYYAEITNARLLNPESNQWHQLRTKIWWSLDTNSHLILHSSERAE</sequence>
<accession>F0SIQ1</accession>
<keyword evidence="2" id="KW-1185">Reference proteome</keyword>
<protein>
    <submittedName>
        <fullName evidence="1">Uncharacterized protein</fullName>
    </submittedName>
</protein>
<organism evidence="1 2">
    <name type="scientific">Rubinisphaera brasiliensis (strain ATCC 49424 / DSM 5305 / JCM 21570 / IAM 15109 / NBRC 103401 / IFAM 1448)</name>
    <name type="common">Planctomyces brasiliensis</name>
    <dbReference type="NCBI Taxonomy" id="756272"/>
    <lineage>
        <taxon>Bacteria</taxon>
        <taxon>Pseudomonadati</taxon>
        <taxon>Planctomycetota</taxon>
        <taxon>Planctomycetia</taxon>
        <taxon>Planctomycetales</taxon>
        <taxon>Planctomycetaceae</taxon>
        <taxon>Rubinisphaera</taxon>
    </lineage>
</organism>
<dbReference type="STRING" id="756272.Plabr_3128"/>
<dbReference type="Proteomes" id="UP000006860">
    <property type="component" value="Chromosome"/>
</dbReference>